<dbReference type="PRINTS" id="PR00337">
    <property type="entry name" value="LEUILEVALBP"/>
</dbReference>
<dbReference type="Gene3D" id="3.40.50.2300">
    <property type="match status" value="2"/>
</dbReference>
<sequence>MIWRCVAGPADEGIEVRGSERTSAPWRVGVLFSQSGFMAVIEETQLRGTLTAIDEINAAGGINGRPIEPVIYDPGSEARAFGRYAKKLMIEDGVTTMFGCYTSSSRRAVLPVVERLNGLLWYPTLYEGFEFSPNVIYTGAAPNQNSVELCRLLMEMYGRRFFFIGSDYVYPRESNRIMRELVANSGGEVVGERYVRLAADRSEFQPLLREVKAAKPDVIFSTVVGDSTIFLYQTYHDMGFDPKVMPIASLTTTEAEIQAMGYDVGEGHITAAPYFQGIGGERNSSFIQLYKKRYGEDQSTNMCLEAAYFQVHVFAKTLAETNSLDTEVLRNTVMGSEYDAPQGNISVNPVCGHTDLWTRIGKANRQGQFDLVYESPTRVNADPYLIGYARNLAFV</sequence>
<evidence type="ECO:0000313" key="1">
    <source>
        <dbReference type="EMBL" id="NBN79868.1"/>
    </source>
</evidence>
<dbReference type="PANTHER" id="PTHR47628:SF1">
    <property type="entry name" value="ALIPHATIC AMIDASE EXPRESSION-REGULATING PROTEIN"/>
    <property type="match status" value="1"/>
</dbReference>
<comment type="caution">
    <text evidence="1">The sequence shown here is derived from an EMBL/GenBank/DDBJ whole genome shotgun (WGS) entry which is preliminary data.</text>
</comment>
<dbReference type="InterPro" id="IPR028082">
    <property type="entry name" value="Peripla_BP_I"/>
</dbReference>
<proteinExistence type="predicted"/>
<organism evidence="1 2">
    <name type="scientific">Pannonibacter tanglangensis</name>
    <dbReference type="NCBI Taxonomy" id="2750084"/>
    <lineage>
        <taxon>Bacteria</taxon>
        <taxon>Pseudomonadati</taxon>
        <taxon>Pseudomonadota</taxon>
        <taxon>Alphaproteobacteria</taxon>
        <taxon>Hyphomicrobiales</taxon>
        <taxon>Stappiaceae</taxon>
        <taxon>Pannonibacter</taxon>
    </lineage>
</organism>
<accession>A0A7X5F511</accession>
<dbReference type="AlphaFoldDB" id="A0A7X5F511"/>
<gene>
    <name evidence="1" type="ORF">GWI72_16445</name>
</gene>
<dbReference type="Pfam" id="PF13433">
    <property type="entry name" value="Peripla_BP_5"/>
    <property type="match status" value="1"/>
</dbReference>
<dbReference type="EMBL" id="JAABLQ010000002">
    <property type="protein sequence ID" value="NBN79868.1"/>
    <property type="molecule type" value="Genomic_DNA"/>
</dbReference>
<dbReference type="InterPro" id="IPR000709">
    <property type="entry name" value="Leu_Ile_Val-bd"/>
</dbReference>
<dbReference type="GO" id="GO:0006865">
    <property type="term" value="P:amino acid transport"/>
    <property type="evidence" value="ECO:0007669"/>
    <property type="project" value="InterPro"/>
</dbReference>
<keyword evidence="2" id="KW-1185">Reference proteome</keyword>
<dbReference type="GO" id="GO:0033218">
    <property type="term" value="F:amide binding"/>
    <property type="evidence" value="ECO:0007669"/>
    <property type="project" value="InterPro"/>
</dbReference>
<dbReference type="PANTHER" id="PTHR47628">
    <property type="match status" value="1"/>
</dbReference>
<dbReference type="SUPFAM" id="SSF53822">
    <property type="entry name" value="Periplasmic binding protein-like I"/>
    <property type="match status" value="1"/>
</dbReference>
<evidence type="ECO:0000313" key="2">
    <source>
        <dbReference type="Proteomes" id="UP000586722"/>
    </source>
</evidence>
<dbReference type="RefSeq" id="WP_161677152.1">
    <property type="nucleotide sequence ID" value="NZ_JAABLP010000004.1"/>
</dbReference>
<dbReference type="Proteomes" id="UP000586722">
    <property type="component" value="Unassembled WGS sequence"/>
</dbReference>
<name>A0A7X5F511_9HYPH</name>
<dbReference type="InterPro" id="IPR039570">
    <property type="entry name" value="AmiC_PBP1"/>
</dbReference>
<dbReference type="CDD" id="cd06357">
    <property type="entry name" value="PBP1_AmiC"/>
    <property type="match status" value="1"/>
</dbReference>
<protein>
    <submittedName>
        <fullName evidence="1">Transporter substrate-binding protein</fullName>
    </submittedName>
</protein>
<reference evidence="2" key="1">
    <citation type="submission" date="2020-01" db="EMBL/GenBank/DDBJ databases">
        <authorList>
            <person name="Fang Y."/>
            <person name="Sun R."/>
            <person name="Nie L."/>
            <person name="He J."/>
            <person name="Hao L."/>
            <person name="Wang L."/>
            <person name="Su S."/>
            <person name="Lv E."/>
            <person name="Zhang Z."/>
            <person name="Xie R."/>
            <person name="Liu H."/>
        </authorList>
    </citation>
    <scope>NUCLEOTIDE SEQUENCE [LARGE SCALE GENOMIC DNA]</scope>
    <source>
        <strain evidence="2">XCT-53</strain>
    </source>
</reference>